<dbReference type="AlphaFoldDB" id="A0A2J6X806"/>
<name>A0A2J6X806_9BACT</name>
<dbReference type="InterPro" id="IPR000868">
    <property type="entry name" value="Isochorismatase-like_dom"/>
</dbReference>
<accession>A0A2J6X806</accession>
<dbReference type="EMBL" id="PNIX01000125">
    <property type="protein sequence ID" value="PMP83231.1"/>
    <property type="molecule type" value="Genomic_DNA"/>
</dbReference>
<dbReference type="GO" id="GO:0016787">
    <property type="term" value="F:hydrolase activity"/>
    <property type="evidence" value="ECO:0007669"/>
    <property type="project" value="UniProtKB-KW"/>
</dbReference>
<keyword evidence="2" id="KW-0378">Hydrolase</keyword>
<dbReference type="PANTHER" id="PTHR47044">
    <property type="entry name" value="OS02G0276400 PROTEIN"/>
    <property type="match status" value="1"/>
</dbReference>
<dbReference type="SUPFAM" id="SSF52499">
    <property type="entry name" value="Isochorismatase-like hydrolases"/>
    <property type="match status" value="1"/>
</dbReference>
<reference evidence="2 3" key="1">
    <citation type="submission" date="2018-01" db="EMBL/GenBank/DDBJ databases">
        <title>Metagenomic assembled genomes from two thermal pools in the Uzon Caldera, Kamchatka, Russia.</title>
        <authorList>
            <person name="Wilkins L."/>
            <person name="Ettinger C."/>
        </authorList>
    </citation>
    <scope>NUCLEOTIDE SEQUENCE [LARGE SCALE GENOMIC DNA]</scope>
    <source>
        <strain evidence="2">ARK-10</strain>
    </source>
</reference>
<sequence>MNIALLIIDMQEDFLNESSPLFVKGGKDIIPNIERLLSFFRKHNYPRIFVKREHRSEVDIDKPRIPYGGSVLLPNSKGASIVKPLLPTESEIVVIKKRFSAFFHTELDLILRRLHIDTLVITGVQTPNCIRATAVDGLSYDYDIIIASDGTASSSYEIQKVNLLDLKNMGAKVLETHEIIELIKRIYNV</sequence>
<dbReference type="InterPro" id="IPR036380">
    <property type="entry name" value="Isochorismatase-like_sf"/>
</dbReference>
<dbReference type="Proteomes" id="UP000236910">
    <property type="component" value="Unassembled WGS sequence"/>
</dbReference>
<dbReference type="Gene3D" id="3.40.50.850">
    <property type="entry name" value="Isochorismatase-like"/>
    <property type="match status" value="1"/>
</dbReference>
<evidence type="ECO:0000259" key="1">
    <source>
        <dbReference type="Pfam" id="PF00857"/>
    </source>
</evidence>
<organism evidence="2 3">
    <name type="scientific">Caldisericum exile</name>
    <dbReference type="NCBI Taxonomy" id="693075"/>
    <lineage>
        <taxon>Bacteria</taxon>
        <taxon>Pseudomonadati</taxon>
        <taxon>Caldisericota/Cryosericota group</taxon>
        <taxon>Caldisericota</taxon>
        <taxon>Caldisericia</taxon>
        <taxon>Caldisericales</taxon>
        <taxon>Caldisericaceae</taxon>
        <taxon>Caldisericum</taxon>
    </lineage>
</organism>
<dbReference type="CDD" id="cd00431">
    <property type="entry name" value="cysteine_hydrolases"/>
    <property type="match status" value="1"/>
</dbReference>
<proteinExistence type="predicted"/>
<evidence type="ECO:0000313" key="2">
    <source>
        <dbReference type="EMBL" id="PMP83231.1"/>
    </source>
</evidence>
<feature type="domain" description="Isochorismatase-like" evidence="1">
    <location>
        <begin position="4"/>
        <end position="177"/>
    </location>
</feature>
<dbReference type="Pfam" id="PF00857">
    <property type="entry name" value="Isochorismatase"/>
    <property type="match status" value="1"/>
</dbReference>
<comment type="caution">
    <text evidence="2">The sequence shown here is derived from an EMBL/GenBank/DDBJ whole genome shotgun (WGS) entry which is preliminary data.</text>
</comment>
<gene>
    <name evidence="2" type="ORF">C0175_02110</name>
</gene>
<evidence type="ECO:0000313" key="3">
    <source>
        <dbReference type="Proteomes" id="UP000236910"/>
    </source>
</evidence>
<protein>
    <submittedName>
        <fullName evidence="2">Cysteine hydrolase</fullName>
    </submittedName>
</protein>